<evidence type="ECO:0000256" key="8">
    <source>
        <dbReference type="ARBA" id="ARBA00023242"/>
    </source>
</evidence>
<organism evidence="11 12">
    <name type="scientific">Kwoniella newhampshirensis</name>
    <dbReference type="NCBI Taxonomy" id="1651941"/>
    <lineage>
        <taxon>Eukaryota</taxon>
        <taxon>Fungi</taxon>
        <taxon>Dikarya</taxon>
        <taxon>Basidiomycota</taxon>
        <taxon>Agaricomycotina</taxon>
        <taxon>Tremellomycetes</taxon>
        <taxon>Tremellales</taxon>
        <taxon>Cryptococcaceae</taxon>
        <taxon>Kwoniella</taxon>
    </lineage>
</organism>
<comment type="similarity">
    <text evidence="9">Belongs to the methyltransferase superfamily. METTL18 family.</text>
</comment>
<proteinExistence type="inferred from homology"/>
<gene>
    <name evidence="11" type="ORF">IAR55_002050</name>
</gene>
<dbReference type="Proteomes" id="UP001388673">
    <property type="component" value="Unassembled WGS sequence"/>
</dbReference>
<evidence type="ECO:0000256" key="7">
    <source>
        <dbReference type="ARBA" id="ARBA00022691"/>
    </source>
</evidence>
<evidence type="ECO:0000256" key="10">
    <source>
        <dbReference type="SAM" id="MobiDB-lite"/>
    </source>
</evidence>
<evidence type="ECO:0000256" key="9">
    <source>
        <dbReference type="ARBA" id="ARBA00038126"/>
    </source>
</evidence>
<evidence type="ECO:0000313" key="11">
    <source>
        <dbReference type="EMBL" id="KAK8861231.1"/>
    </source>
</evidence>
<feature type="compositionally biased region" description="Basic and acidic residues" evidence="10">
    <location>
        <begin position="106"/>
        <end position="125"/>
    </location>
</feature>
<comment type="subcellular location">
    <subcellularLocation>
        <location evidence="2">Cytoplasm</location>
    </subcellularLocation>
    <subcellularLocation>
        <location evidence="1">Nucleus</location>
    </subcellularLocation>
</comment>
<evidence type="ECO:0000256" key="1">
    <source>
        <dbReference type="ARBA" id="ARBA00004123"/>
    </source>
</evidence>
<dbReference type="AlphaFoldDB" id="A0AAW0Z1I7"/>
<evidence type="ECO:0000313" key="12">
    <source>
        <dbReference type="Proteomes" id="UP001388673"/>
    </source>
</evidence>
<accession>A0AAW0Z1I7</accession>
<keyword evidence="8" id="KW-0539">Nucleus</keyword>
<dbReference type="PANTHER" id="PTHR14614">
    <property type="entry name" value="HEPATOCELLULAR CARCINOMA-ASSOCIATED ANTIGEN"/>
    <property type="match status" value="1"/>
</dbReference>
<evidence type="ECO:0000256" key="5">
    <source>
        <dbReference type="ARBA" id="ARBA00022603"/>
    </source>
</evidence>
<reference evidence="11 12" key="1">
    <citation type="journal article" date="2024" name="bioRxiv">
        <title>Comparative genomics of Cryptococcus and Kwoniella reveals pathogenesis evolution and contrasting karyotype dynamics via intercentromeric recombination or chromosome fusion.</title>
        <authorList>
            <person name="Coelho M.A."/>
            <person name="David-Palma M."/>
            <person name="Shea T."/>
            <person name="Bowers K."/>
            <person name="McGinley-Smith S."/>
            <person name="Mohammad A.W."/>
            <person name="Gnirke A."/>
            <person name="Yurkov A.M."/>
            <person name="Nowrousian M."/>
            <person name="Sun S."/>
            <person name="Cuomo C.A."/>
            <person name="Heitman J."/>
        </authorList>
    </citation>
    <scope>NUCLEOTIDE SEQUENCE [LARGE SCALE GENOMIC DNA]</scope>
    <source>
        <strain evidence="11 12">CBS 13917</strain>
    </source>
</reference>
<keyword evidence="6" id="KW-0808">Transferase</keyword>
<evidence type="ECO:0000256" key="6">
    <source>
        <dbReference type="ARBA" id="ARBA00022679"/>
    </source>
</evidence>
<dbReference type="GO" id="GO:0032259">
    <property type="term" value="P:methylation"/>
    <property type="evidence" value="ECO:0007669"/>
    <property type="project" value="UniProtKB-KW"/>
</dbReference>
<dbReference type="GO" id="GO:0005737">
    <property type="term" value="C:cytoplasm"/>
    <property type="evidence" value="ECO:0007669"/>
    <property type="project" value="UniProtKB-SubCell"/>
</dbReference>
<evidence type="ECO:0000256" key="2">
    <source>
        <dbReference type="ARBA" id="ARBA00004496"/>
    </source>
</evidence>
<evidence type="ECO:0000256" key="3">
    <source>
        <dbReference type="ARBA" id="ARBA00012533"/>
    </source>
</evidence>
<dbReference type="InterPro" id="IPR019410">
    <property type="entry name" value="Methyltransf_16"/>
</dbReference>
<dbReference type="EC" id="2.1.1.85" evidence="3"/>
<protein>
    <recommendedName>
        <fullName evidence="3">protein-histidine N-methyltransferase</fullName>
        <ecNumber evidence="3">2.1.1.85</ecNumber>
    </recommendedName>
</protein>
<dbReference type="RefSeq" id="XP_066803856.1">
    <property type="nucleotide sequence ID" value="XM_066945167.1"/>
</dbReference>
<comment type="caution">
    <text evidence="11">The sequence shown here is derived from an EMBL/GenBank/DDBJ whole genome shotgun (WGS) entry which is preliminary data.</text>
</comment>
<dbReference type="GO" id="GO:0005634">
    <property type="term" value="C:nucleus"/>
    <property type="evidence" value="ECO:0007669"/>
    <property type="project" value="UniProtKB-SubCell"/>
</dbReference>
<dbReference type="Gene3D" id="3.40.50.150">
    <property type="entry name" value="Vaccinia Virus protein VP39"/>
    <property type="match status" value="1"/>
</dbReference>
<feature type="region of interest" description="Disordered" evidence="10">
    <location>
        <begin position="89"/>
        <end position="125"/>
    </location>
</feature>
<name>A0AAW0Z1I7_9TREE</name>
<feature type="compositionally biased region" description="Acidic residues" evidence="10">
    <location>
        <begin position="92"/>
        <end position="102"/>
    </location>
</feature>
<feature type="region of interest" description="Disordered" evidence="10">
    <location>
        <begin position="18"/>
        <end position="40"/>
    </location>
</feature>
<keyword evidence="5" id="KW-0489">Methyltransferase</keyword>
<dbReference type="SUPFAM" id="SSF53335">
    <property type="entry name" value="S-adenosyl-L-methionine-dependent methyltransferases"/>
    <property type="match status" value="1"/>
</dbReference>
<keyword evidence="12" id="KW-1185">Reference proteome</keyword>
<dbReference type="InterPro" id="IPR029063">
    <property type="entry name" value="SAM-dependent_MTases_sf"/>
</dbReference>
<keyword evidence="4" id="KW-0963">Cytoplasm</keyword>
<dbReference type="GO" id="GO:0018064">
    <property type="term" value="F:protein-L-histidine N-tele-methyltransferase activity"/>
    <property type="evidence" value="ECO:0007669"/>
    <property type="project" value="UniProtKB-EC"/>
</dbReference>
<dbReference type="KEGG" id="kne:92179309"/>
<evidence type="ECO:0000256" key="4">
    <source>
        <dbReference type="ARBA" id="ARBA00022490"/>
    </source>
</evidence>
<sequence length="439" mass="48105">MFKFDFQIDEDEEVQLPTATQDAAAAGPSTLPPTANTTDRRCHHLTIDELIKSLPEQISYSPLHHPSLPTPLLRRDLFDARFQLISSTSTEADADADADADSQDTQGEKEESRDGRNEEGEEYVDAKTDLIPGLYEGGLKTWEGGVDLVEVLAGVGEGEKDVGEWVKGGRVLEVGCGTALPTVYLLRSLLSLPPSSSTTTTDKEKTTLHLQDYNSLVLSLVTLPNLILASIPYLSPDLLHPSEESDEIVESLVPDLESPGHLTLTPDLVNGFKELLEQRGVELKFTYGHWEGLSDELRARKEGGHDGFGYAMVLTAETIYAEDSTPALISVLKAAIKSDPNEKITEKEEGEGESQKKEIELEDSLGDLSVKDDGARWSRIPLRERSNEGFVLVAAKILYFGVGGGLQAFLHQIENDGAHWSTVKDWVRGVGRKVVQVGW</sequence>
<dbReference type="GeneID" id="92179309"/>
<keyword evidence="7" id="KW-0949">S-adenosyl-L-methionine</keyword>
<dbReference type="EMBL" id="JBCAWK010000004">
    <property type="protein sequence ID" value="KAK8861231.1"/>
    <property type="molecule type" value="Genomic_DNA"/>
</dbReference>
<dbReference type="PANTHER" id="PTHR14614:SF39">
    <property type="entry name" value="HISTIDINE PROTEIN METHYLTRANSFERASE 1 HOMOLOG"/>
    <property type="match status" value="1"/>
</dbReference>